<dbReference type="Pfam" id="PF09044">
    <property type="entry name" value="Kp4"/>
    <property type="match status" value="1"/>
</dbReference>
<feature type="chain" id="PRO_5028935111" evidence="1">
    <location>
        <begin position="18"/>
        <end position="171"/>
    </location>
</feature>
<dbReference type="GO" id="GO:0005576">
    <property type="term" value="C:extracellular region"/>
    <property type="evidence" value="ECO:0007669"/>
    <property type="project" value="InterPro"/>
</dbReference>
<keyword evidence="1" id="KW-0732">Signal</keyword>
<keyword evidence="4" id="KW-1185">Reference proteome</keyword>
<reference evidence="3 4" key="1">
    <citation type="submission" date="2020-01" db="EMBL/GenBank/DDBJ databases">
        <authorList>
            <consortium name="DOE Joint Genome Institute"/>
            <person name="Haridas S."/>
            <person name="Albert R."/>
            <person name="Binder M."/>
            <person name="Bloem J."/>
            <person name="Labutti K."/>
            <person name="Salamov A."/>
            <person name="Andreopoulos B."/>
            <person name="Baker S.E."/>
            <person name="Barry K."/>
            <person name="Bills G."/>
            <person name="Bluhm B.H."/>
            <person name="Cannon C."/>
            <person name="Castanera R."/>
            <person name="Culley D.E."/>
            <person name="Daum C."/>
            <person name="Ezra D."/>
            <person name="Gonzalez J.B."/>
            <person name="Henrissat B."/>
            <person name="Kuo A."/>
            <person name="Liang C."/>
            <person name="Lipzen A."/>
            <person name="Lutzoni F."/>
            <person name="Magnuson J."/>
            <person name="Mondo S."/>
            <person name="Nolan M."/>
            <person name="Ohm R."/>
            <person name="Pangilinan J."/>
            <person name="Park H.-J.H."/>
            <person name="Ramirez L."/>
            <person name="Alfaro M."/>
            <person name="Sun H."/>
            <person name="Tritt A."/>
            <person name="Yoshinaga Y."/>
            <person name="Zwiers L.-H.L."/>
            <person name="Turgeon B.G."/>
            <person name="Goodwin S.B."/>
            <person name="Spatafora J.W."/>
            <person name="Crous P.W."/>
            <person name="Grigoriev I.V."/>
        </authorList>
    </citation>
    <scope>NUCLEOTIDE SEQUENCE [LARGE SCALE GENOMIC DNA]</scope>
    <source>
        <strain evidence="3 4">CBS 611.86</strain>
    </source>
</reference>
<evidence type="ECO:0000313" key="3">
    <source>
        <dbReference type="EMBL" id="KAF2871541.1"/>
    </source>
</evidence>
<accession>A0A7C8M9S2</accession>
<dbReference type="OrthoDB" id="4177994at2759"/>
<dbReference type="InterPro" id="IPR015131">
    <property type="entry name" value="Killer_tox_Kp4"/>
</dbReference>
<dbReference type="SUPFAM" id="SSF55221">
    <property type="entry name" value="Yeast killer toxins"/>
    <property type="match status" value="1"/>
</dbReference>
<dbReference type="EMBL" id="JAADJZ010000011">
    <property type="protein sequence ID" value="KAF2871541.1"/>
    <property type="molecule type" value="Genomic_DNA"/>
</dbReference>
<dbReference type="Gene3D" id="3.30.430.10">
    <property type="entry name" value="Killer Toxin P4, subunit A"/>
    <property type="match status" value="1"/>
</dbReference>
<evidence type="ECO:0000259" key="2">
    <source>
        <dbReference type="Pfam" id="PF09044"/>
    </source>
</evidence>
<sequence length="171" mass="18635">MKISILATMLAFGMAWAVVLPRDGTTSPVDNSADVIPTTSPNNASTFDVAQTALGINCHGSAFCFSCSRLKEVMVHLDKIPDNVMYKEGEKIACTRCDFLGLGWQGVCIFTQKTRGREISGKVVKAKVRELEAVKHCPWCGSIPLYTPDVNDGEVTVNYVRKGCGNRVCRS</sequence>
<evidence type="ECO:0000313" key="4">
    <source>
        <dbReference type="Proteomes" id="UP000481861"/>
    </source>
</evidence>
<proteinExistence type="predicted"/>
<dbReference type="Proteomes" id="UP000481861">
    <property type="component" value="Unassembled WGS sequence"/>
</dbReference>
<evidence type="ECO:0000256" key="1">
    <source>
        <dbReference type="SAM" id="SignalP"/>
    </source>
</evidence>
<organism evidence="3 4">
    <name type="scientific">Massariosphaeria phaeospora</name>
    <dbReference type="NCBI Taxonomy" id="100035"/>
    <lineage>
        <taxon>Eukaryota</taxon>
        <taxon>Fungi</taxon>
        <taxon>Dikarya</taxon>
        <taxon>Ascomycota</taxon>
        <taxon>Pezizomycotina</taxon>
        <taxon>Dothideomycetes</taxon>
        <taxon>Pleosporomycetidae</taxon>
        <taxon>Pleosporales</taxon>
        <taxon>Pleosporales incertae sedis</taxon>
        <taxon>Massariosphaeria</taxon>
    </lineage>
</organism>
<gene>
    <name evidence="3" type="ORF">BDV95DRAFT_572246</name>
</gene>
<feature type="signal peptide" evidence="1">
    <location>
        <begin position="1"/>
        <end position="17"/>
    </location>
</feature>
<name>A0A7C8M9S2_9PLEO</name>
<comment type="caution">
    <text evidence="3">The sequence shown here is derived from an EMBL/GenBank/DDBJ whole genome shotgun (WGS) entry which is preliminary data.</text>
</comment>
<feature type="domain" description="Killer toxin Kp4" evidence="2">
    <location>
        <begin position="50"/>
        <end position="160"/>
    </location>
</feature>
<protein>
    <submittedName>
        <fullName evidence="3">Kp4-domain-containing protein</fullName>
    </submittedName>
</protein>
<dbReference type="AlphaFoldDB" id="A0A7C8M9S2"/>
<dbReference type="InterPro" id="IPR011329">
    <property type="entry name" value="Killer_tox_Kp4/SMK"/>
</dbReference>